<dbReference type="EMBL" id="BOON01000022">
    <property type="protein sequence ID" value="GII22863.1"/>
    <property type="molecule type" value="Genomic_DNA"/>
</dbReference>
<sequence length="125" mass="13706">MTSPTEEFFDDLVQRTHIPLLKRANGTIRFDLMQGACSEHWLLSISDGDVSVSRDMTEADCYLRADRELFDRIAVGDDYVLSALLRGVLAADGDLELVVLIERLLPGPQGLGQRRATAGIGGSDE</sequence>
<dbReference type="SUPFAM" id="SSF55718">
    <property type="entry name" value="SCP-like"/>
    <property type="match status" value="1"/>
</dbReference>
<keyword evidence="3" id="KW-1185">Reference proteome</keyword>
<dbReference type="RefSeq" id="WP_168115591.1">
    <property type="nucleotide sequence ID" value="NZ_BOON01000022.1"/>
</dbReference>
<dbReference type="Gene3D" id="3.30.1050.10">
    <property type="entry name" value="SCP2 sterol-binding domain"/>
    <property type="match status" value="1"/>
</dbReference>
<dbReference type="AlphaFoldDB" id="A0A8J3X3H4"/>
<accession>A0A8J3X3H4</accession>
<dbReference type="Pfam" id="PF02036">
    <property type="entry name" value="SCP2"/>
    <property type="match status" value="1"/>
</dbReference>
<dbReference type="Proteomes" id="UP000599074">
    <property type="component" value="Unassembled WGS sequence"/>
</dbReference>
<protein>
    <recommendedName>
        <fullName evidence="1">SCP2 domain-containing protein</fullName>
    </recommendedName>
</protein>
<name>A0A8J3X3H4_9ACTN</name>
<dbReference type="InterPro" id="IPR003033">
    <property type="entry name" value="SCP2_sterol-bd_dom"/>
</dbReference>
<feature type="domain" description="SCP2" evidence="1">
    <location>
        <begin position="19"/>
        <end position="105"/>
    </location>
</feature>
<reference evidence="2" key="1">
    <citation type="submission" date="2021-01" db="EMBL/GenBank/DDBJ databases">
        <title>Whole genome shotgun sequence of Planosporangium mesophilum NBRC 109066.</title>
        <authorList>
            <person name="Komaki H."/>
            <person name="Tamura T."/>
        </authorList>
    </citation>
    <scope>NUCLEOTIDE SEQUENCE</scope>
    <source>
        <strain evidence="2">NBRC 109066</strain>
    </source>
</reference>
<evidence type="ECO:0000259" key="1">
    <source>
        <dbReference type="Pfam" id="PF02036"/>
    </source>
</evidence>
<proteinExistence type="predicted"/>
<evidence type="ECO:0000313" key="2">
    <source>
        <dbReference type="EMBL" id="GII22863.1"/>
    </source>
</evidence>
<evidence type="ECO:0000313" key="3">
    <source>
        <dbReference type="Proteomes" id="UP000599074"/>
    </source>
</evidence>
<gene>
    <name evidence="2" type="ORF">Pme01_24600</name>
</gene>
<comment type="caution">
    <text evidence="2">The sequence shown here is derived from an EMBL/GenBank/DDBJ whole genome shotgun (WGS) entry which is preliminary data.</text>
</comment>
<dbReference type="InterPro" id="IPR036527">
    <property type="entry name" value="SCP2_sterol-bd_dom_sf"/>
</dbReference>
<organism evidence="2 3">
    <name type="scientific">Planosporangium mesophilum</name>
    <dbReference type="NCBI Taxonomy" id="689768"/>
    <lineage>
        <taxon>Bacteria</taxon>
        <taxon>Bacillati</taxon>
        <taxon>Actinomycetota</taxon>
        <taxon>Actinomycetes</taxon>
        <taxon>Micromonosporales</taxon>
        <taxon>Micromonosporaceae</taxon>
        <taxon>Planosporangium</taxon>
    </lineage>
</organism>